<evidence type="ECO:0000313" key="1">
    <source>
        <dbReference type="Proteomes" id="UP000036681"/>
    </source>
</evidence>
<dbReference type="Proteomes" id="UP000036681">
    <property type="component" value="Unplaced"/>
</dbReference>
<organism evidence="1 2">
    <name type="scientific">Ascaris lumbricoides</name>
    <name type="common">Giant roundworm</name>
    <dbReference type="NCBI Taxonomy" id="6252"/>
    <lineage>
        <taxon>Eukaryota</taxon>
        <taxon>Metazoa</taxon>
        <taxon>Ecdysozoa</taxon>
        <taxon>Nematoda</taxon>
        <taxon>Chromadorea</taxon>
        <taxon>Rhabditida</taxon>
        <taxon>Spirurina</taxon>
        <taxon>Ascaridomorpha</taxon>
        <taxon>Ascaridoidea</taxon>
        <taxon>Ascarididae</taxon>
        <taxon>Ascaris</taxon>
    </lineage>
</organism>
<keyword evidence="1" id="KW-1185">Reference proteome</keyword>
<dbReference type="AlphaFoldDB" id="A0A0M3HJA1"/>
<sequence>MRCVSYYGQTWLFPGSEEKNGSCYIALVVHSPWSAVNNLKIFSLVSIDLVEESVCAGEEVNATYGNTPISAHCDAQNCDHIEALR</sequence>
<proteinExistence type="predicted"/>
<reference evidence="2" key="1">
    <citation type="submission" date="2017-02" db="UniProtKB">
        <authorList>
            <consortium name="WormBaseParasite"/>
        </authorList>
    </citation>
    <scope>IDENTIFICATION</scope>
</reference>
<dbReference type="WBParaSite" id="ALUE_0000159601-mRNA-1">
    <property type="protein sequence ID" value="ALUE_0000159601-mRNA-1"/>
    <property type="gene ID" value="ALUE_0000159601"/>
</dbReference>
<evidence type="ECO:0000313" key="2">
    <source>
        <dbReference type="WBParaSite" id="ALUE_0000159601-mRNA-1"/>
    </source>
</evidence>
<accession>A0A0M3HJA1</accession>
<name>A0A0M3HJA1_ASCLU</name>
<protein>
    <submittedName>
        <fullName evidence="2">SET domain-containing protein</fullName>
    </submittedName>
</protein>